<gene>
    <name evidence="2" type="ORF">B597_017570</name>
</gene>
<dbReference type="EMBL" id="AMCZ02000027">
    <property type="protein sequence ID" value="EWC39997.1"/>
    <property type="molecule type" value="Genomic_DNA"/>
</dbReference>
<evidence type="ECO:0000313" key="2">
    <source>
        <dbReference type="EMBL" id="EWC39997.1"/>
    </source>
</evidence>
<comment type="caution">
    <text evidence="2">The sequence shown here is derived from an EMBL/GenBank/DDBJ whole genome shotgun (WGS) entry which is preliminary data.</text>
</comment>
<sequence>MMSKIAEYKRLEAQLAEQLAALDKLKIDGQLKREMEFEDKLNALISEYGFNARTVLDILDPTSAEDVAPVSRRRARETKTYTNPHTAEVVETKGGNHKVLSAWKKQYGAEAVKSWVA</sequence>
<name>A0A061JK93_STUST</name>
<dbReference type="HOGENOM" id="CLU_164762_0_0_6"/>
<proteinExistence type="predicted"/>
<feature type="domain" description="MvaT DNA-binding" evidence="1">
    <location>
        <begin position="79"/>
        <end position="115"/>
    </location>
</feature>
<dbReference type="NCBIfam" id="NF041859">
    <property type="entry name" value="silencer_MvaTU"/>
    <property type="match status" value="1"/>
</dbReference>
<accession>A0A061JK93</accession>
<evidence type="ECO:0000259" key="1">
    <source>
        <dbReference type="Pfam" id="PF22055"/>
    </source>
</evidence>
<dbReference type="AlphaFoldDB" id="A0A061JK93"/>
<evidence type="ECO:0000313" key="3">
    <source>
        <dbReference type="Proteomes" id="UP000026923"/>
    </source>
</evidence>
<organism evidence="2 3">
    <name type="scientific">Stutzerimonas stutzeri KOS6</name>
    <dbReference type="NCBI Taxonomy" id="1218352"/>
    <lineage>
        <taxon>Bacteria</taxon>
        <taxon>Pseudomonadati</taxon>
        <taxon>Pseudomonadota</taxon>
        <taxon>Gammaproteobacteria</taxon>
        <taxon>Pseudomonadales</taxon>
        <taxon>Pseudomonadaceae</taxon>
        <taxon>Stutzerimonas</taxon>
    </lineage>
</organism>
<dbReference type="CDD" id="cd16170">
    <property type="entry name" value="MvaT_DBD"/>
    <property type="match status" value="1"/>
</dbReference>
<dbReference type="Pfam" id="PF22055">
    <property type="entry name" value="MvaT_DBD"/>
    <property type="match status" value="1"/>
</dbReference>
<dbReference type="InterPro" id="IPR035616">
    <property type="entry name" value="MvaT_DBD"/>
</dbReference>
<dbReference type="eggNOG" id="ENOG50337XI">
    <property type="taxonomic scope" value="Bacteria"/>
</dbReference>
<reference evidence="2 3" key="1">
    <citation type="journal article" date="2013" name="Genome Announc.">
        <title>Draft Genome of the Nitrogen-Fixing Bacterium Pseudomonas stutzeri Strain KOS6 Isolated from Industrial Hydrocarbon Sludge.</title>
        <authorList>
            <person name="Grigoryeva T.V."/>
            <person name="Laikov A.V."/>
            <person name="Naumova R.P."/>
            <person name="Manolov A.I."/>
            <person name="Larin A.K."/>
            <person name="Karpova I.Y."/>
            <person name="Semashko T.A."/>
            <person name="Alexeev D.G."/>
            <person name="Kostryukova E.S."/>
            <person name="Muller R."/>
            <person name="Govorun V.M."/>
        </authorList>
    </citation>
    <scope>NUCLEOTIDE SEQUENCE [LARGE SCALE GENOMIC DNA]</scope>
    <source>
        <strain evidence="2 3">KOS6</strain>
    </source>
</reference>
<protein>
    <submittedName>
        <fullName evidence="2">Transcriptional regulator</fullName>
    </submittedName>
</protein>
<dbReference type="Proteomes" id="UP000026923">
    <property type="component" value="Unassembled WGS sequence"/>
</dbReference>